<name>A0A8H2WW87_9AGAM</name>
<protein>
    <submittedName>
        <fullName evidence="2">Uncharacterized protein</fullName>
    </submittedName>
</protein>
<proteinExistence type="predicted"/>
<evidence type="ECO:0000256" key="1">
    <source>
        <dbReference type="SAM" id="MobiDB-lite"/>
    </source>
</evidence>
<evidence type="ECO:0000313" key="2">
    <source>
        <dbReference type="EMBL" id="CAE6406328.1"/>
    </source>
</evidence>
<dbReference type="Proteomes" id="UP000663843">
    <property type="component" value="Unassembled WGS sequence"/>
</dbReference>
<accession>A0A8H2WW87</accession>
<evidence type="ECO:0000313" key="3">
    <source>
        <dbReference type="Proteomes" id="UP000663843"/>
    </source>
</evidence>
<dbReference type="AlphaFoldDB" id="A0A8H2WW87"/>
<sequence length="307" mass="34402">MNDCIEVGNQRELNLGSNDDVSTYYIIPVYLSSPDWRASHVVVVNGSWKCFHTTASDLTDMPLTPGTYIIHDTDSDWVLAYYSSSKRIGTWSNSQADYEKASAHVWFITRLYSPLVKWYVRCYPGSSKYAIQDMGYKKYIAVAMDGDNPYGVEEEDASALELEHQFQDFYLIKLAGTKRYLEHPNIKLANNHTMTESHFKVVPGDLKGSGSGDTGSALRPKLKDSGLISSTRQSNTSSQVLGNLSADDVHFHTDILFNMPRAPFSQIQRIAALDWARKLGATNVPTIQSFDEYESRLEAALGRNNMG</sequence>
<comment type="caution">
    <text evidence="2">The sequence shown here is derived from an EMBL/GenBank/DDBJ whole genome shotgun (WGS) entry which is preliminary data.</text>
</comment>
<reference evidence="2" key="1">
    <citation type="submission" date="2021-01" db="EMBL/GenBank/DDBJ databases">
        <authorList>
            <person name="Kaushik A."/>
        </authorList>
    </citation>
    <scope>NUCLEOTIDE SEQUENCE</scope>
    <source>
        <strain evidence="2">AG2-2IIIB</strain>
    </source>
</reference>
<feature type="region of interest" description="Disordered" evidence="1">
    <location>
        <begin position="208"/>
        <end position="239"/>
    </location>
</feature>
<organism evidence="2 3">
    <name type="scientific">Rhizoctonia solani</name>
    <dbReference type="NCBI Taxonomy" id="456999"/>
    <lineage>
        <taxon>Eukaryota</taxon>
        <taxon>Fungi</taxon>
        <taxon>Dikarya</taxon>
        <taxon>Basidiomycota</taxon>
        <taxon>Agaricomycotina</taxon>
        <taxon>Agaricomycetes</taxon>
        <taxon>Cantharellales</taxon>
        <taxon>Ceratobasidiaceae</taxon>
        <taxon>Rhizoctonia</taxon>
    </lineage>
</organism>
<gene>
    <name evidence="2" type="ORF">RDB_LOCUS40009</name>
</gene>
<dbReference type="EMBL" id="CAJMWT010001508">
    <property type="protein sequence ID" value="CAE6406328.1"/>
    <property type="molecule type" value="Genomic_DNA"/>
</dbReference>
<feature type="compositionally biased region" description="Polar residues" evidence="1">
    <location>
        <begin position="227"/>
        <end position="239"/>
    </location>
</feature>